<evidence type="ECO:0000313" key="2">
    <source>
        <dbReference type="EMBL" id="SDE76782.1"/>
    </source>
</evidence>
<proteinExistence type="predicted"/>
<dbReference type="PANTHER" id="PTHR22916">
    <property type="entry name" value="GLYCOSYLTRANSFERASE"/>
    <property type="match status" value="1"/>
</dbReference>
<dbReference type="CDD" id="cd00761">
    <property type="entry name" value="Glyco_tranf_GTA_type"/>
    <property type="match status" value="1"/>
</dbReference>
<dbReference type="Proteomes" id="UP000199203">
    <property type="component" value="Unassembled WGS sequence"/>
</dbReference>
<keyword evidence="2" id="KW-0808">Transferase</keyword>
<reference evidence="3" key="1">
    <citation type="submission" date="2016-10" db="EMBL/GenBank/DDBJ databases">
        <authorList>
            <person name="Varghese N."/>
            <person name="Submissions S."/>
        </authorList>
    </citation>
    <scope>NUCLEOTIDE SEQUENCE [LARGE SCALE GENOMIC DNA]</scope>
    <source>
        <strain evidence="3">DSM 19684</strain>
    </source>
</reference>
<accession>A0A1G7FLK6</accession>
<dbReference type="PANTHER" id="PTHR22916:SF3">
    <property type="entry name" value="UDP-GLCNAC:BETAGAL BETA-1,3-N-ACETYLGLUCOSAMINYLTRANSFERASE-LIKE PROTEIN 1"/>
    <property type="match status" value="1"/>
</dbReference>
<dbReference type="Gene3D" id="3.90.550.10">
    <property type="entry name" value="Spore Coat Polysaccharide Biosynthesis Protein SpsA, Chain A"/>
    <property type="match status" value="1"/>
</dbReference>
<evidence type="ECO:0000313" key="3">
    <source>
        <dbReference type="Proteomes" id="UP000199203"/>
    </source>
</evidence>
<dbReference type="Pfam" id="PF00535">
    <property type="entry name" value="Glycos_transf_2"/>
    <property type="match status" value="1"/>
</dbReference>
<dbReference type="InterPro" id="IPR001173">
    <property type="entry name" value="Glyco_trans_2-like"/>
</dbReference>
<dbReference type="OrthoDB" id="9810303at2"/>
<name>A0A1G7FLK6_9FLAO</name>
<dbReference type="STRING" id="454006.SAMN05421825_0145"/>
<evidence type="ECO:0000259" key="1">
    <source>
        <dbReference type="Pfam" id="PF00535"/>
    </source>
</evidence>
<dbReference type="InterPro" id="IPR029044">
    <property type="entry name" value="Nucleotide-diphossugar_trans"/>
</dbReference>
<dbReference type="SUPFAM" id="SSF53448">
    <property type="entry name" value="Nucleotide-diphospho-sugar transferases"/>
    <property type="match status" value="1"/>
</dbReference>
<protein>
    <submittedName>
        <fullName evidence="2">Glycosyl transferase family 2</fullName>
    </submittedName>
</protein>
<gene>
    <name evidence="2" type="ORF">SAMN05421825_0145</name>
</gene>
<dbReference type="RefSeq" id="WP_089870540.1">
    <property type="nucleotide sequence ID" value="NZ_FNBH01000001.1"/>
</dbReference>
<organism evidence="2 3">
    <name type="scientific">Epilithonimonas hungarica</name>
    <dbReference type="NCBI Taxonomy" id="454006"/>
    <lineage>
        <taxon>Bacteria</taxon>
        <taxon>Pseudomonadati</taxon>
        <taxon>Bacteroidota</taxon>
        <taxon>Flavobacteriia</taxon>
        <taxon>Flavobacteriales</taxon>
        <taxon>Weeksellaceae</taxon>
        <taxon>Chryseobacterium group</taxon>
        <taxon>Epilithonimonas</taxon>
    </lineage>
</organism>
<dbReference type="GO" id="GO:0016758">
    <property type="term" value="F:hexosyltransferase activity"/>
    <property type="evidence" value="ECO:0007669"/>
    <property type="project" value="UniProtKB-ARBA"/>
</dbReference>
<dbReference type="AlphaFoldDB" id="A0A1G7FLK6"/>
<feature type="domain" description="Glycosyltransferase 2-like" evidence="1">
    <location>
        <begin position="4"/>
        <end position="113"/>
    </location>
</feature>
<keyword evidence="3" id="KW-1185">Reference proteome</keyword>
<dbReference type="EMBL" id="FNBH01000001">
    <property type="protein sequence ID" value="SDE76782.1"/>
    <property type="molecule type" value="Genomic_DNA"/>
</dbReference>
<sequence length="294" mass="34504">MLTLFTPTYNRAALLPTLFESLKKQSNKKFEWLIVDDGSTDNTREVIRSFIEISDFKIIYLYQENQGKHIAINTAINYCSTQYFGTVDSDDYLKDDAIEIIYEKLEKIWHEKNIIGIASPLEMVDSKKNILARPNIFAEVTATPIEIGYTYKIYGEFTLVYKTEIIKKYQYPHFPGEKFIQESFITNRFDKEYKLLHIPESVVIGEYRDDGLTAQRKQLLINNPKGAALVFCEKMNNPNIPFPARKKFVKNYWDFESINNPSFISKLHKIKNLCLKFFIIYYFSSKKINILLKK</sequence>